<evidence type="ECO:0000313" key="2">
    <source>
        <dbReference type="EMBL" id="SFK88435.1"/>
    </source>
</evidence>
<dbReference type="Proteomes" id="UP000199607">
    <property type="component" value="Unassembled WGS sequence"/>
</dbReference>
<keyword evidence="1" id="KW-0472">Membrane</keyword>
<dbReference type="AlphaFoldDB" id="A0A1I4D5M0"/>
<keyword evidence="1" id="KW-1133">Transmembrane helix</keyword>
<keyword evidence="1" id="KW-0812">Transmembrane</keyword>
<feature type="transmembrane region" description="Helical" evidence="1">
    <location>
        <begin position="57"/>
        <end position="76"/>
    </location>
</feature>
<dbReference type="EMBL" id="FOTC01000001">
    <property type="protein sequence ID" value="SFK88435.1"/>
    <property type="molecule type" value="Genomic_DNA"/>
</dbReference>
<protein>
    <submittedName>
        <fullName evidence="2">Uncharacterized protein</fullName>
    </submittedName>
</protein>
<keyword evidence="3" id="KW-1185">Reference proteome</keyword>
<feature type="transmembrane region" description="Helical" evidence="1">
    <location>
        <begin position="82"/>
        <end position="102"/>
    </location>
</feature>
<reference evidence="3" key="1">
    <citation type="submission" date="2016-10" db="EMBL/GenBank/DDBJ databases">
        <authorList>
            <person name="Varghese N."/>
            <person name="Submissions S."/>
        </authorList>
    </citation>
    <scope>NUCLEOTIDE SEQUENCE [LARGE SCALE GENOMIC DNA]</scope>
    <source>
        <strain evidence="3">CGMCC 1.7738</strain>
    </source>
</reference>
<accession>A0A1I4D5M0</accession>
<dbReference type="STRING" id="553466.SAMN04487950_1629"/>
<evidence type="ECO:0000313" key="3">
    <source>
        <dbReference type="Proteomes" id="UP000199607"/>
    </source>
</evidence>
<name>A0A1I4D5M0_9EURY</name>
<dbReference type="RefSeq" id="WP_009367373.1">
    <property type="nucleotide sequence ID" value="NZ_FOTC01000001.1"/>
</dbReference>
<proteinExistence type="predicted"/>
<gene>
    <name evidence="2" type="ORF">SAMN04487950_1629</name>
</gene>
<sequence length="106" mass="10972">MNRDRARYVAGSLLLLVATAGAVYFGIVVGSLFAAGLCVTVGVVGTGQLLDDLRVYLLGLVGVALFALLFGVGYYVTDGVTALTTVLLILAAISFAQGVRAYRALD</sequence>
<evidence type="ECO:0000256" key="1">
    <source>
        <dbReference type="SAM" id="Phobius"/>
    </source>
</evidence>
<organism evidence="2 3">
    <name type="scientific">Halogranum rubrum</name>
    <dbReference type="NCBI Taxonomy" id="553466"/>
    <lineage>
        <taxon>Archaea</taxon>
        <taxon>Methanobacteriati</taxon>
        <taxon>Methanobacteriota</taxon>
        <taxon>Stenosarchaea group</taxon>
        <taxon>Halobacteria</taxon>
        <taxon>Halobacteriales</taxon>
        <taxon>Haloferacaceae</taxon>
    </lineage>
</organism>